<evidence type="ECO:0000313" key="1">
    <source>
        <dbReference type="EMBL" id="EAQ79972.1"/>
    </source>
</evidence>
<accession>A3ZTR8</accession>
<sequence length="69" mass="7535">MGLNVALLDGRFVLVDRGGFYLSKSGEEPAIIALKNFLLPLNRTPARRPRAPFQACLSSVTVYQVTATL</sequence>
<dbReference type="AlphaFoldDB" id="A3ZTR8"/>
<dbReference type="EMBL" id="AANZ01000011">
    <property type="protein sequence ID" value="EAQ79972.1"/>
    <property type="molecule type" value="Genomic_DNA"/>
</dbReference>
<gene>
    <name evidence="1" type="ORF">DSM3645_05100</name>
</gene>
<dbReference type="Proteomes" id="UP000004358">
    <property type="component" value="Unassembled WGS sequence"/>
</dbReference>
<proteinExistence type="predicted"/>
<reference evidence="1 2" key="1">
    <citation type="submission" date="2006-02" db="EMBL/GenBank/DDBJ databases">
        <authorList>
            <person name="Amann R."/>
            <person name="Ferriera S."/>
            <person name="Johnson J."/>
            <person name="Kravitz S."/>
            <person name="Halpern A."/>
            <person name="Remington K."/>
            <person name="Beeson K."/>
            <person name="Tran B."/>
            <person name="Rogers Y.-H."/>
            <person name="Friedman R."/>
            <person name="Venter J.C."/>
        </authorList>
    </citation>
    <scope>NUCLEOTIDE SEQUENCE [LARGE SCALE GENOMIC DNA]</scope>
    <source>
        <strain evidence="1 2">DSM 3645</strain>
    </source>
</reference>
<evidence type="ECO:0000313" key="2">
    <source>
        <dbReference type="Proteomes" id="UP000004358"/>
    </source>
</evidence>
<protein>
    <submittedName>
        <fullName evidence="1">Uncharacterized protein</fullName>
    </submittedName>
</protein>
<comment type="caution">
    <text evidence="1">The sequence shown here is derived from an EMBL/GenBank/DDBJ whole genome shotgun (WGS) entry which is preliminary data.</text>
</comment>
<organism evidence="1 2">
    <name type="scientific">Blastopirellula marina DSM 3645</name>
    <dbReference type="NCBI Taxonomy" id="314230"/>
    <lineage>
        <taxon>Bacteria</taxon>
        <taxon>Pseudomonadati</taxon>
        <taxon>Planctomycetota</taxon>
        <taxon>Planctomycetia</taxon>
        <taxon>Pirellulales</taxon>
        <taxon>Pirellulaceae</taxon>
        <taxon>Blastopirellula</taxon>
    </lineage>
</organism>
<dbReference type="HOGENOM" id="CLU_2767624_0_0_0"/>
<name>A3ZTR8_9BACT</name>